<feature type="compositionally biased region" description="Polar residues" evidence="1">
    <location>
        <begin position="19"/>
        <end position="40"/>
    </location>
</feature>
<feature type="region of interest" description="Disordered" evidence="1">
    <location>
        <begin position="15"/>
        <end position="78"/>
    </location>
</feature>
<reference evidence="3" key="1">
    <citation type="journal article" date="2019" name="Int. J. Syst. Evol. Microbiol.">
        <title>The Global Catalogue of Microorganisms (GCM) 10K type strain sequencing project: providing services to taxonomists for standard genome sequencing and annotation.</title>
        <authorList>
            <consortium name="The Broad Institute Genomics Platform"/>
            <consortium name="The Broad Institute Genome Sequencing Center for Infectious Disease"/>
            <person name="Wu L."/>
            <person name="Ma J."/>
        </authorList>
    </citation>
    <scope>NUCLEOTIDE SEQUENCE [LARGE SCALE GENOMIC DNA]</scope>
    <source>
        <strain evidence="3">CCM 8908</strain>
    </source>
</reference>
<protein>
    <submittedName>
        <fullName evidence="2">Uncharacterized protein</fullName>
    </submittedName>
</protein>
<accession>A0ABW1TC66</accession>
<dbReference type="RefSeq" id="WP_125688046.1">
    <property type="nucleotide sequence ID" value="NZ_JBHSSI010000011.1"/>
</dbReference>
<comment type="caution">
    <text evidence="2">The sequence shown here is derived from an EMBL/GenBank/DDBJ whole genome shotgun (WGS) entry which is preliminary data.</text>
</comment>
<evidence type="ECO:0000313" key="2">
    <source>
        <dbReference type="EMBL" id="MFC6259558.1"/>
    </source>
</evidence>
<sequence length="78" mass="8373">MDQGKMEALIRDIIAQEAGRSTNQQSGGTSANLDDSNTSPLLRDLRDSVLEKIKGESSDVDNSPLLEGIKQDVENSIG</sequence>
<dbReference type="Proteomes" id="UP001596283">
    <property type="component" value="Unassembled WGS sequence"/>
</dbReference>
<feature type="compositionally biased region" description="Basic and acidic residues" evidence="1">
    <location>
        <begin position="43"/>
        <end position="57"/>
    </location>
</feature>
<organism evidence="2 3">
    <name type="scientific">Levilactobacillus fujinensis</name>
    <dbReference type="NCBI Taxonomy" id="2486024"/>
    <lineage>
        <taxon>Bacteria</taxon>
        <taxon>Bacillati</taxon>
        <taxon>Bacillota</taxon>
        <taxon>Bacilli</taxon>
        <taxon>Lactobacillales</taxon>
        <taxon>Lactobacillaceae</taxon>
        <taxon>Levilactobacillus</taxon>
    </lineage>
</organism>
<gene>
    <name evidence="2" type="ORF">ACFP1C_01225</name>
</gene>
<proteinExistence type="predicted"/>
<keyword evidence="3" id="KW-1185">Reference proteome</keyword>
<dbReference type="EMBL" id="JBHSSI010000011">
    <property type="protein sequence ID" value="MFC6259558.1"/>
    <property type="molecule type" value="Genomic_DNA"/>
</dbReference>
<feature type="compositionally biased region" description="Basic and acidic residues" evidence="1">
    <location>
        <begin position="69"/>
        <end position="78"/>
    </location>
</feature>
<evidence type="ECO:0000256" key="1">
    <source>
        <dbReference type="SAM" id="MobiDB-lite"/>
    </source>
</evidence>
<name>A0ABW1TC66_9LACO</name>
<evidence type="ECO:0000313" key="3">
    <source>
        <dbReference type="Proteomes" id="UP001596283"/>
    </source>
</evidence>